<accession>A0A7J0BNJ1</accession>
<dbReference type="AlphaFoldDB" id="A0A7J0BNJ1"/>
<sequence>MIYTAKIVSIDNNDEDDLSINIDGCVLRCFCAYTPYDIVEGEVYNVEMSLFFNDDIDMNISSKSVGVYNVSYYKHLIVGHCVNGCVCSGIKFCDEYFKSWFGMYDGKLVEIVVDRIDLVFL</sequence>
<protein>
    <submittedName>
        <fullName evidence="1">Uncharacterized protein</fullName>
    </submittedName>
</protein>
<name>A0A7J0BNJ1_9BACT</name>
<proteinExistence type="predicted"/>
<evidence type="ECO:0000313" key="2">
    <source>
        <dbReference type="Proteomes" id="UP000503840"/>
    </source>
</evidence>
<evidence type="ECO:0000313" key="1">
    <source>
        <dbReference type="EMBL" id="GFM35178.1"/>
    </source>
</evidence>
<keyword evidence="2" id="KW-1185">Reference proteome</keyword>
<reference evidence="1 2" key="1">
    <citation type="submission" date="2020-05" db="EMBL/GenBank/DDBJ databases">
        <title>Draft genome sequence of Desulfovibrio sp. strain HN2T.</title>
        <authorList>
            <person name="Ueno A."/>
            <person name="Tamazawa S."/>
            <person name="Tamamura S."/>
            <person name="Murakami T."/>
            <person name="Kiyama T."/>
            <person name="Inomata H."/>
            <person name="Amano Y."/>
            <person name="Miyakawa K."/>
            <person name="Tamaki H."/>
            <person name="Naganuma T."/>
            <person name="Kaneko K."/>
        </authorList>
    </citation>
    <scope>NUCLEOTIDE SEQUENCE [LARGE SCALE GENOMIC DNA]</scope>
    <source>
        <strain evidence="1 2">HN2</strain>
    </source>
</reference>
<dbReference type="Proteomes" id="UP000503840">
    <property type="component" value="Unassembled WGS sequence"/>
</dbReference>
<gene>
    <name evidence="1" type="ORF">DSM101010T_35430</name>
</gene>
<comment type="caution">
    <text evidence="1">The sequence shown here is derived from an EMBL/GenBank/DDBJ whole genome shotgun (WGS) entry which is preliminary data.</text>
</comment>
<organism evidence="1 2">
    <name type="scientific">Desulfovibrio subterraneus</name>
    <dbReference type="NCBI Taxonomy" id="2718620"/>
    <lineage>
        <taxon>Bacteria</taxon>
        <taxon>Pseudomonadati</taxon>
        <taxon>Thermodesulfobacteriota</taxon>
        <taxon>Desulfovibrionia</taxon>
        <taxon>Desulfovibrionales</taxon>
        <taxon>Desulfovibrionaceae</taxon>
        <taxon>Desulfovibrio</taxon>
    </lineage>
</organism>
<dbReference type="EMBL" id="BLVO01000016">
    <property type="protein sequence ID" value="GFM35178.1"/>
    <property type="molecule type" value="Genomic_DNA"/>
</dbReference>